<evidence type="ECO:0000313" key="3">
    <source>
        <dbReference type="EMBL" id="GAA0514133.1"/>
    </source>
</evidence>
<feature type="domain" description="VOC" evidence="2">
    <location>
        <begin position="126"/>
        <end position="230"/>
    </location>
</feature>
<keyword evidence="4" id="KW-1185">Reference proteome</keyword>
<dbReference type="PANTHER" id="PTHR33993">
    <property type="entry name" value="GLYOXALASE-RELATED"/>
    <property type="match status" value="1"/>
</dbReference>
<dbReference type="InterPro" id="IPR052164">
    <property type="entry name" value="Anthracycline_SecMetBiosynth"/>
</dbReference>
<evidence type="ECO:0000256" key="1">
    <source>
        <dbReference type="SAM" id="MobiDB-lite"/>
    </source>
</evidence>
<dbReference type="InterPro" id="IPR029068">
    <property type="entry name" value="Glyas_Bleomycin-R_OHBP_Dase"/>
</dbReference>
<feature type="region of interest" description="Disordered" evidence="1">
    <location>
        <begin position="1"/>
        <end position="24"/>
    </location>
</feature>
<dbReference type="Proteomes" id="UP001500220">
    <property type="component" value="Unassembled WGS sequence"/>
</dbReference>
<name>A0ABN1C8Q2_9PSEU</name>
<dbReference type="SUPFAM" id="SSF54593">
    <property type="entry name" value="Glyoxalase/Bleomycin resistance protein/Dihydroxybiphenyl dioxygenase"/>
    <property type="match status" value="1"/>
</dbReference>
<evidence type="ECO:0000313" key="4">
    <source>
        <dbReference type="Proteomes" id="UP001500220"/>
    </source>
</evidence>
<proteinExistence type="predicted"/>
<protein>
    <recommendedName>
        <fullName evidence="2">VOC domain-containing protein</fullName>
    </recommendedName>
</protein>
<sequence length="235" mass="25112">MPAGRDGQDELVSSGGEEATVSSRPTVRGLRRVDLLTSDLVAAAVFYRELLDWSAAVTRAGIDCWVGERRCATIRAPRAGEPAGWRLVFAGAAHDGTLTGPDDTTALMARGRAQHGPWAPGPRPGEPCWVELRTSDPNRADAFWADILNWTVRTEQPGVDYVVGDRPLASRAEGQPAGWLCYFAVEDVTDAADRVARLGGTLAERIDHPLLGDALLVRDPSDALVGLTTATSWGG</sequence>
<dbReference type="InterPro" id="IPR037523">
    <property type="entry name" value="VOC_core"/>
</dbReference>
<comment type="caution">
    <text evidence="3">The sequence shown here is derived from an EMBL/GenBank/DDBJ whole genome shotgun (WGS) entry which is preliminary data.</text>
</comment>
<accession>A0ABN1C8Q2</accession>
<dbReference type="Pfam" id="PF18029">
    <property type="entry name" value="Glyoxalase_6"/>
    <property type="match status" value="1"/>
</dbReference>
<gene>
    <name evidence="3" type="ORF">GCM10009545_15330</name>
</gene>
<dbReference type="EMBL" id="BAAAHC010000006">
    <property type="protein sequence ID" value="GAA0514133.1"/>
    <property type="molecule type" value="Genomic_DNA"/>
</dbReference>
<dbReference type="Gene3D" id="3.10.180.10">
    <property type="entry name" value="2,3-Dihydroxybiphenyl 1,2-Dioxygenase, domain 1"/>
    <property type="match status" value="2"/>
</dbReference>
<evidence type="ECO:0000259" key="2">
    <source>
        <dbReference type="PROSITE" id="PS51819"/>
    </source>
</evidence>
<organism evidence="3 4">
    <name type="scientific">Saccharopolyspora thermophila</name>
    <dbReference type="NCBI Taxonomy" id="89367"/>
    <lineage>
        <taxon>Bacteria</taxon>
        <taxon>Bacillati</taxon>
        <taxon>Actinomycetota</taxon>
        <taxon>Actinomycetes</taxon>
        <taxon>Pseudonocardiales</taxon>
        <taxon>Pseudonocardiaceae</taxon>
        <taxon>Saccharopolyspora</taxon>
    </lineage>
</organism>
<dbReference type="PROSITE" id="PS51819">
    <property type="entry name" value="VOC"/>
    <property type="match status" value="1"/>
</dbReference>
<dbReference type="PANTHER" id="PTHR33993:SF14">
    <property type="entry name" value="GB|AAF24581.1"/>
    <property type="match status" value="1"/>
</dbReference>
<reference evidence="3 4" key="1">
    <citation type="journal article" date="2019" name="Int. J. Syst. Evol. Microbiol.">
        <title>The Global Catalogue of Microorganisms (GCM) 10K type strain sequencing project: providing services to taxonomists for standard genome sequencing and annotation.</title>
        <authorList>
            <consortium name="The Broad Institute Genomics Platform"/>
            <consortium name="The Broad Institute Genome Sequencing Center for Infectious Disease"/>
            <person name="Wu L."/>
            <person name="Ma J."/>
        </authorList>
    </citation>
    <scope>NUCLEOTIDE SEQUENCE [LARGE SCALE GENOMIC DNA]</scope>
    <source>
        <strain evidence="3 4">JCM 10664</strain>
    </source>
</reference>
<dbReference type="InterPro" id="IPR041581">
    <property type="entry name" value="Glyoxalase_6"/>
</dbReference>